<evidence type="ECO:0000313" key="7">
    <source>
        <dbReference type="EMBL" id="PTB47414.1"/>
    </source>
</evidence>
<dbReference type="GO" id="GO:0000435">
    <property type="term" value="P:positive regulation of transcription from RNA polymerase II promoter by galactose"/>
    <property type="evidence" value="ECO:0007669"/>
    <property type="project" value="TreeGrafter"/>
</dbReference>
<dbReference type="GO" id="GO:0005634">
    <property type="term" value="C:nucleus"/>
    <property type="evidence" value="ECO:0007669"/>
    <property type="project" value="TreeGrafter"/>
</dbReference>
<evidence type="ECO:0000259" key="6">
    <source>
        <dbReference type="PROSITE" id="PS50048"/>
    </source>
</evidence>
<dbReference type="CDD" id="cd12148">
    <property type="entry name" value="fungal_TF_MHR"/>
    <property type="match status" value="1"/>
</dbReference>
<evidence type="ECO:0000256" key="3">
    <source>
        <dbReference type="ARBA" id="ARBA00023163"/>
    </source>
</evidence>
<organism evidence="7 8">
    <name type="scientific">Trichoderma harzianum CBS 226.95</name>
    <dbReference type="NCBI Taxonomy" id="983964"/>
    <lineage>
        <taxon>Eukaryota</taxon>
        <taxon>Fungi</taxon>
        <taxon>Dikarya</taxon>
        <taxon>Ascomycota</taxon>
        <taxon>Pezizomycotina</taxon>
        <taxon>Sordariomycetes</taxon>
        <taxon>Hypocreomycetidae</taxon>
        <taxon>Hypocreales</taxon>
        <taxon>Hypocreaceae</taxon>
        <taxon>Trichoderma</taxon>
    </lineage>
</organism>
<evidence type="ECO:0000313" key="8">
    <source>
        <dbReference type="Proteomes" id="UP000241690"/>
    </source>
</evidence>
<evidence type="ECO:0000256" key="1">
    <source>
        <dbReference type="ARBA" id="ARBA00022723"/>
    </source>
</evidence>
<accession>A0A2T3ZRG7</accession>
<feature type="compositionally biased region" description="Basic and acidic residues" evidence="5">
    <location>
        <begin position="66"/>
        <end position="75"/>
    </location>
</feature>
<reference evidence="7 8" key="1">
    <citation type="submission" date="2016-07" db="EMBL/GenBank/DDBJ databases">
        <title>Multiple horizontal gene transfer events from other fungi enriched the ability of initially mycotrophic Trichoderma (Ascomycota) to feed on dead plant biomass.</title>
        <authorList>
            <consortium name="DOE Joint Genome Institute"/>
            <person name="Aerts A."/>
            <person name="Atanasova L."/>
            <person name="Chenthamara K."/>
            <person name="Zhang J."/>
            <person name="Grujic M."/>
            <person name="Henrissat B."/>
            <person name="Kuo A."/>
            <person name="Salamov A."/>
            <person name="Lipzen A."/>
            <person name="Labutti K."/>
            <person name="Barry K."/>
            <person name="Miao Y."/>
            <person name="Rahimi M.J."/>
            <person name="Shen Q."/>
            <person name="Grigoriev I.V."/>
            <person name="Kubicek C.P."/>
            <person name="Druzhinina I.S."/>
        </authorList>
    </citation>
    <scope>NUCLEOTIDE SEQUENCE [LARGE SCALE GENOMIC DNA]</scope>
    <source>
        <strain evidence="7 8">CBS 226.95</strain>
    </source>
</reference>
<dbReference type="PANTHER" id="PTHR47424">
    <property type="entry name" value="REGULATORY PROTEIN GAL4"/>
    <property type="match status" value="1"/>
</dbReference>
<dbReference type="CDD" id="cd00067">
    <property type="entry name" value="GAL4"/>
    <property type="match status" value="1"/>
</dbReference>
<dbReference type="InterPro" id="IPR001138">
    <property type="entry name" value="Zn2Cys6_DnaBD"/>
</dbReference>
<dbReference type="Pfam" id="PF04082">
    <property type="entry name" value="Fungal_trans"/>
    <property type="match status" value="1"/>
</dbReference>
<gene>
    <name evidence="7" type="ORF">M431DRAFT_102285</name>
</gene>
<dbReference type="PANTHER" id="PTHR47424:SF9">
    <property type="entry name" value="TAH-2"/>
    <property type="match status" value="1"/>
</dbReference>
<dbReference type="GO" id="GO:0000978">
    <property type="term" value="F:RNA polymerase II cis-regulatory region sequence-specific DNA binding"/>
    <property type="evidence" value="ECO:0007669"/>
    <property type="project" value="TreeGrafter"/>
</dbReference>
<feature type="domain" description="Zn(2)-C6 fungal-type" evidence="6">
    <location>
        <begin position="17"/>
        <end position="48"/>
    </location>
</feature>
<dbReference type="InterPro" id="IPR051127">
    <property type="entry name" value="Fungal_SecMet_Regulators"/>
</dbReference>
<protein>
    <recommendedName>
        <fullName evidence="6">Zn(2)-C6 fungal-type domain-containing protein</fullName>
    </recommendedName>
</protein>
<dbReference type="GeneID" id="36619976"/>
<dbReference type="PROSITE" id="PS50048">
    <property type="entry name" value="ZN2_CY6_FUNGAL_2"/>
    <property type="match status" value="1"/>
</dbReference>
<dbReference type="SMART" id="SM00906">
    <property type="entry name" value="Fungal_trans"/>
    <property type="match status" value="1"/>
</dbReference>
<dbReference type="InterPro" id="IPR007219">
    <property type="entry name" value="XnlR_reg_dom"/>
</dbReference>
<dbReference type="STRING" id="983964.A0A2T3ZRG7"/>
<proteinExistence type="predicted"/>
<keyword evidence="1" id="KW-0479">Metal-binding</keyword>
<sequence>MPRPKVDPRFRRRVAQACENCKKRKSKCNGILPCDHCRARGVEDACRYSRYPRPASQESQLSRGLPNREFRREPGPLDPASPASSSSKQIDIPVSNLYSVSKDSQMLKDSRGKFIYVGDSASLSFLGSVRCTLRAAVGLCPFTNEPARNPMLEATSKIRFETVREPSIDLATAQSIAKEFFLAVSGILDFFDPPWLLAQLQDWVEQPSQRTKAKSAIIHLALAIGFQARAQGDVDELLSEQCFAFGRQLTMFNLIDDPSLATVQAVILITYHMMAACQYNAAFINLGTAARAAYTLGIHLHETNKAFGGEEGLARERAWKSLRVCDLFLAASLGRPPATTEAVSNIVWSPLKPSRDYERPDVAGQVFSAMFRICNVFERILVEVYAEKAISLELARSISQQHRQWTEELPRMLMVDGIDEPDAEQNHDASPGGFCLSPKQGSSIVTMAYYYSIVLLTKPFLTFRVHHASDKEFSKSETSSIMISLATYADACVNSAIKGIDIAYEYVFELITPSRQPLIVNSVFISALCLGLAFLDKSGRYAWSVNPLLNRAIKILVHLGKLNPHASRFAGICEQLKEAVAIYTTRRDNTLLSENDKSVRSIFGDLRASSKPQGYSESSVDHTENTQLSWSVPANESVIKPITPRSFNYNTFQEESLLPISGLSPTQIGNLPMDYIQSNGNLGDVQYPHPPDNSIDALSEYFLNQNIPLFPFASSLSPESHFDFQGMTLEPA</sequence>
<dbReference type="Pfam" id="PF00172">
    <property type="entry name" value="Zn_clus"/>
    <property type="match status" value="1"/>
</dbReference>
<dbReference type="Proteomes" id="UP000241690">
    <property type="component" value="Unassembled WGS sequence"/>
</dbReference>
<dbReference type="SMART" id="SM00066">
    <property type="entry name" value="GAL4"/>
    <property type="match status" value="1"/>
</dbReference>
<keyword evidence="3" id="KW-0804">Transcription</keyword>
<dbReference type="GO" id="GO:0006351">
    <property type="term" value="P:DNA-templated transcription"/>
    <property type="evidence" value="ECO:0007669"/>
    <property type="project" value="InterPro"/>
</dbReference>
<evidence type="ECO:0000256" key="4">
    <source>
        <dbReference type="ARBA" id="ARBA00023242"/>
    </source>
</evidence>
<keyword evidence="2" id="KW-0805">Transcription regulation</keyword>
<keyword evidence="4" id="KW-0539">Nucleus</keyword>
<dbReference type="Gene3D" id="4.10.240.10">
    <property type="entry name" value="Zn(2)-C6 fungal-type DNA-binding domain"/>
    <property type="match status" value="1"/>
</dbReference>
<feature type="region of interest" description="Disordered" evidence="5">
    <location>
        <begin position="53"/>
        <end position="88"/>
    </location>
</feature>
<dbReference type="GO" id="GO:0000981">
    <property type="term" value="F:DNA-binding transcription factor activity, RNA polymerase II-specific"/>
    <property type="evidence" value="ECO:0007669"/>
    <property type="project" value="InterPro"/>
</dbReference>
<dbReference type="SUPFAM" id="SSF57701">
    <property type="entry name" value="Zn2/Cys6 DNA-binding domain"/>
    <property type="match status" value="1"/>
</dbReference>
<dbReference type="AlphaFoldDB" id="A0A2T3ZRG7"/>
<dbReference type="InterPro" id="IPR036864">
    <property type="entry name" value="Zn2-C6_fun-type_DNA-bd_sf"/>
</dbReference>
<evidence type="ECO:0000256" key="2">
    <source>
        <dbReference type="ARBA" id="ARBA00023015"/>
    </source>
</evidence>
<dbReference type="PROSITE" id="PS00463">
    <property type="entry name" value="ZN2_CY6_FUNGAL_1"/>
    <property type="match status" value="1"/>
</dbReference>
<dbReference type="EMBL" id="KZ679728">
    <property type="protein sequence ID" value="PTB47414.1"/>
    <property type="molecule type" value="Genomic_DNA"/>
</dbReference>
<dbReference type="RefSeq" id="XP_024767091.1">
    <property type="nucleotide sequence ID" value="XM_024911417.1"/>
</dbReference>
<evidence type="ECO:0000256" key="5">
    <source>
        <dbReference type="SAM" id="MobiDB-lite"/>
    </source>
</evidence>
<dbReference type="GO" id="GO:0008270">
    <property type="term" value="F:zinc ion binding"/>
    <property type="evidence" value="ECO:0007669"/>
    <property type="project" value="InterPro"/>
</dbReference>
<keyword evidence="8" id="KW-1185">Reference proteome</keyword>
<name>A0A2T3ZRG7_TRIHA</name>